<evidence type="ECO:0000256" key="2">
    <source>
        <dbReference type="ARBA" id="ARBA00022475"/>
    </source>
</evidence>
<feature type="transmembrane region" description="Helical" evidence="7">
    <location>
        <begin position="182"/>
        <end position="204"/>
    </location>
</feature>
<dbReference type="GO" id="GO:0009103">
    <property type="term" value="P:lipopolysaccharide biosynthetic process"/>
    <property type="evidence" value="ECO:0007669"/>
    <property type="project" value="TreeGrafter"/>
</dbReference>
<evidence type="ECO:0000256" key="3">
    <source>
        <dbReference type="ARBA" id="ARBA00022679"/>
    </source>
</evidence>
<proteinExistence type="predicted"/>
<feature type="non-terminal residue" evidence="8">
    <location>
        <position position="205"/>
    </location>
</feature>
<evidence type="ECO:0000256" key="5">
    <source>
        <dbReference type="ARBA" id="ARBA00022989"/>
    </source>
</evidence>
<dbReference type="Pfam" id="PF00953">
    <property type="entry name" value="Glycos_transf_4"/>
    <property type="match status" value="1"/>
</dbReference>
<dbReference type="InterPro" id="IPR000715">
    <property type="entry name" value="Glycosyl_transferase_4"/>
</dbReference>
<dbReference type="AlphaFoldDB" id="A0A382WP58"/>
<feature type="transmembrane region" description="Helical" evidence="7">
    <location>
        <begin position="133"/>
        <end position="152"/>
    </location>
</feature>
<dbReference type="GO" id="GO:0016780">
    <property type="term" value="F:phosphotransferase activity, for other substituted phosphate groups"/>
    <property type="evidence" value="ECO:0007669"/>
    <property type="project" value="InterPro"/>
</dbReference>
<evidence type="ECO:0000256" key="6">
    <source>
        <dbReference type="ARBA" id="ARBA00023136"/>
    </source>
</evidence>
<organism evidence="8">
    <name type="scientific">marine metagenome</name>
    <dbReference type="NCBI Taxonomy" id="408172"/>
    <lineage>
        <taxon>unclassified sequences</taxon>
        <taxon>metagenomes</taxon>
        <taxon>ecological metagenomes</taxon>
    </lineage>
</organism>
<gene>
    <name evidence="8" type="ORF">METZ01_LOCUS413293</name>
</gene>
<evidence type="ECO:0008006" key="9">
    <source>
        <dbReference type="Google" id="ProtNLM"/>
    </source>
</evidence>
<protein>
    <recommendedName>
        <fullName evidence="9">Undecaprenyl/decaprenyl-phosphate alpha-N-acetylglucosaminyl 1-phosphate transferase</fullName>
    </recommendedName>
</protein>
<evidence type="ECO:0000313" key="8">
    <source>
        <dbReference type="EMBL" id="SVD60439.1"/>
    </source>
</evidence>
<keyword evidence="5 7" id="KW-1133">Transmembrane helix</keyword>
<feature type="non-terminal residue" evidence="8">
    <location>
        <position position="1"/>
    </location>
</feature>
<dbReference type="GO" id="GO:0071555">
    <property type="term" value="P:cell wall organization"/>
    <property type="evidence" value="ECO:0007669"/>
    <property type="project" value="TreeGrafter"/>
</dbReference>
<feature type="transmembrane region" description="Helical" evidence="7">
    <location>
        <begin position="71"/>
        <end position="87"/>
    </location>
</feature>
<keyword evidence="2" id="KW-1003">Cell membrane</keyword>
<name>A0A382WP58_9ZZZZ</name>
<evidence type="ECO:0000256" key="7">
    <source>
        <dbReference type="SAM" id="Phobius"/>
    </source>
</evidence>
<evidence type="ECO:0000256" key="4">
    <source>
        <dbReference type="ARBA" id="ARBA00022692"/>
    </source>
</evidence>
<reference evidence="8" key="1">
    <citation type="submission" date="2018-05" db="EMBL/GenBank/DDBJ databases">
        <authorList>
            <person name="Lanie J.A."/>
            <person name="Ng W.-L."/>
            <person name="Kazmierczak K.M."/>
            <person name="Andrzejewski T.M."/>
            <person name="Davidsen T.M."/>
            <person name="Wayne K.J."/>
            <person name="Tettelin H."/>
            <person name="Glass J.I."/>
            <person name="Rusch D."/>
            <person name="Podicherti R."/>
            <person name="Tsui H.-C.T."/>
            <person name="Winkler M.E."/>
        </authorList>
    </citation>
    <scope>NUCLEOTIDE SEQUENCE</scope>
</reference>
<dbReference type="EMBL" id="UINC01161323">
    <property type="protein sequence ID" value="SVD60439.1"/>
    <property type="molecule type" value="Genomic_DNA"/>
</dbReference>
<accession>A0A382WP58</accession>
<dbReference type="InterPro" id="IPR018480">
    <property type="entry name" value="PNAcMuramoyl-5peptid_Trfase_CS"/>
</dbReference>
<feature type="transmembrane region" description="Helical" evidence="7">
    <location>
        <begin position="99"/>
        <end position="121"/>
    </location>
</feature>
<dbReference type="PANTHER" id="PTHR22926:SF3">
    <property type="entry name" value="UNDECAPRENYL-PHOSPHATE ALPHA-N-ACETYLGLUCOSAMINYL 1-PHOSPHATE TRANSFERASE"/>
    <property type="match status" value="1"/>
</dbReference>
<dbReference type="GO" id="GO:0044038">
    <property type="term" value="P:cell wall macromolecule biosynthetic process"/>
    <property type="evidence" value="ECO:0007669"/>
    <property type="project" value="TreeGrafter"/>
</dbReference>
<keyword evidence="6 7" id="KW-0472">Membrane</keyword>
<keyword evidence="4 7" id="KW-0812">Transmembrane</keyword>
<feature type="transmembrane region" description="Helical" evidence="7">
    <location>
        <begin position="39"/>
        <end position="59"/>
    </location>
</feature>
<feature type="transmembrane region" description="Helical" evidence="7">
    <location>
        <begin position="158"/>
        <end position="175"/>
    </location>
</feature>
<dbReference type="PROSITE" id="PS01348">
    <property type="entry name" value="MRAY_2"/>
    <property type="match status" value="1"/>
</dbReference>
<dbReference type="PANTHER" id="PTHR22926">
    <property type="entry name" value="PHOSPHO-N-ACETYLMURAMOYL-PENTAPEPTIDE-TRANSFERASE"/>
    <property type="match status" value="1"/>
</dbReference>
<comment type="subcellular location">
    <subcellularLocation>
        <location evidence="1">Cell membrane</location>
        <topology evidence="1">Multi-pass membrane protein</topology>
    </subcellularLocation>
</comment>
<evidence type="ECO:0000256" key="1">
    <source>
        <dbReference type="ARBA" id="ARBA00004651"/>
    </source>
</evidence>
<sequence>VAALATAAATPIVRRFAIGSGLVVAPDERNVHTAPTPSLGGTAMLGGLLAGVLAAWMVGDFSEVFAAPTEMLGVVSAAVVICVVGVIDDVRPVSAPAKVAGMVLAGSVLSLTGVALVVLRIPFLDVVLLSPDLSALLTVVWVVLLANALNLIDGLDGLAAGIVAIAAATFFLYALRLGDEGLLFEGNPGSVLAVIVVGICVGFLP</sequence>
<dbReference type="GO" id="GO:0005886">
    <property type="term" value="C:plasma membrane"/>
    <property type="evidence" value="ECO:0007669"/>
    <property type="project" value="UniProtKB-SubCell"/>
</dbReference>
<keyword evidence="3" id="KW-0808">Transferase</keyword>